<evidence type="ECO:0000313" key="5">
    <source>
        <dbReference type="EMBL" id="PIV12736.1"/>
    </source>
</evidence>
<evidence type="ECO:0000313" key="6">
    <source>
        <dbReference type="Proteomes" id="UP000230324"/>
    </source>
</evidence>
<evidence type="ECO:0000256" key="2">
    <source>
        <dbReference type="ARBA" id="ARBA00022448"/>
    </source>
</evidence>
<name>A0A2M7BYJ9_9BACT</name>
<dbReference type="Gene3D" id="1.10.101.10">
    <property type="entry name" value="PGBD-like superfamily/PGBD"/>
    <property type="match status" value="1"/>
</dbReference>
<dbReference type="Gene3D" id="3.10.105.10">
    <property type="entry name" value="Dipeptide-binding Protein, Domain 3"/>
    <property type="match status" value="1"/>
</dbReference>
<reference evidence="6" key="1">
    <citation type="submission" date="2017-09" db="EMBL/GenBank/DDBJ databases">
        <title>Depth-based differentiation of microbial function through sediment-hosted aquifers and enrichment of novel symbionts in the deep terrestrial subsurface.</title>
        <authorList>
            <person name="Probst A.J."/>
            <person name="Ladd B."/>
            <person name="Jarett J.K."/>
            <person name="Geller-Mcgrath D.E."/>
            <person name="Sieber C.M.K."/>
            <person name="Emerson J.B."/>
            <person name="Anantharaman K."/>
            <person name="Thomas B.C."/>
            <person name="Malmstrom R."/>
            <person name="Stieglmeier M."/>
            <person name="Klingl A."/>
            <person name="Woyke T."/>
            <person name="Ryan C.M."/>
            <person name="Banfield J.F."/>
        </authorList>
    </citation>
    <scope>NUCLEOTIDE SEQUENCE [LARGE SCALE GENOMIC DNA]</scope>
</reference>
<dbReference type="InterPro" id="IPR000914">
    <property type="entry name" value="SBP_5_dom"/>
</dbReference>
<feature type="non-terminal residue" evidence="5">
    <location>
        <position position="1"/>
    </location>
</feature>
<dbReference type="SUPFAM" id="SSF53850">
    <property type="entry name" value="Periplasmic binding protein-like II"/>
    <property type="match status" value="1"/>
</dbReference>
<dbReference type="InterPro" id="IPR036365">
    <property type="entry name" value="PGBD-like_sf"/>
</dbReference>
<proteinExistence type="inferred from homology"/>
<dbReference type="AlphaFoldDB" id="A0A2M7BYJ9"/>
<protein>
    <recommendedName>
        <fullName evidence="4">Solute-binding protein family 5 domain-containing protein</fullName>
    </recommendedName>
</protein>
<evidence type="ECO:0000259" key="4">
    <source>
        <dbReference type="Pfam" id="PF00496"/>
    </source>
</evidence>
<dbReference type="InterPro" id="IPR039424">
    <property type="entry name" value="SBP_5"/>
</dbReference>
<dbReference type="GO" id="GO:1904680">
    <property type="term" value="F:peptide transmembrane transporter activity"/>
    <property type="evidence" value="ECO:0007669"/>
    <property type="project" value="TreeGrafter"/>
</dbReference>
<sequence>ALSLPRYFALFFNLENSEFLKLKEIRQALNYITDKQTILEKVLGAKGEIINTPILPEFYGLNPPSKIYEFNPEKAENLLTKSGFEKQDGKFVKVVKERIFEFKSDLKKGNQGEEVRALQQCLAQDPEIYPEAIISGFFGQKTKEAVVRLQEKYKEEILEPFGLEKGTGEVKEKTRQILNQICQKEKEILPLKFTLITVEDSQLVETAKVLKEQWQNFGIELEVITYPIFQLKQEIIKPRNYEILLFGEVLGQIPDPFPFWHSSQKKDPGLNLSQYENKKVDKLLEKVRTTLDLPSAKELFEEFQDILVEDAPALFLYRPDYLYFVSREIQGIQTKIIVDSSKRFSDIENWYIKTRRIWK</sequence>
<keyword evidence="3" id="KW-0732">Signal</keyword>
<dbReference type="EMBL" id="PEUV01000020">
    <property type="protein sequence ID" value="PIV12736.1"/>
    <property type="molecule type" value="Genomic_DNA"/>
</dbReference>
<evidence type="ECO:0000256" key="1">
    <source>
        <dbReference type="ARBA" id="ARBA00005695"/>
    </source>
</evidence>
<feature type="domain" description="Solute-binding protein family 5" evidence="4">
    <location>
        <begin position="6"/>
        <end position="123"/>
    </location>
</feature>
<keyword evidence="2" id="KW-0813">Transport</keyword>
<dbReference type="InterPro" id="IPR036366">
    <property type="entry name" value="PGBDSf"/>
</dbReference>
<dbReference type="PANTHER" id="PTHR30290:SF9">
    <property type="entry name" value="OLIGOPEPTIDE-BINDING PROTEIN APPA"/>
    <property type="match status" value="1"/>
</dbReference>
<gene>
    <name evidence="5" type="ORF">COS47_00980</name>
</gene>
<evidence type="ECO:0000256" key="3">
    <source>
        <dbReference type="ARBA" id="ARBA00022729"/>
    </source>
</evidence>
<dbReference type="PANTHER" id="PTHR30290">
    <property type="entry name" value="PERIPLASMIC BINDING COMPONENT OF ABC TRANSPORTER"/>
    <property type="match status" value="1"/>
</dbReference>
<dbReference type="Pfam" id="PF00496">
    <property type="entry name" value="SBP_bac_5"/>
    <property type="match status" value="1"/>
</dbReference>
<dbReference type="Proteomes" id="UP000230324">
    <property type="component" value="Unassembled WGS sequence"/>
</dbReference>
<organism evidence="5 6">
    <name type="scientific">Candidatus Nealsonbacteria bacterium CG03_land_8_20_14_0_80_36_12</name>
    <dbReference type="NCBI Taxonomy" id="1974701"/>
    <lineage>
        <taxon>Bacteria</taxon>
        <taxon>Candidatus Nealsoniibacteriota</taxon>
    </lineage>
</organism>
<accession>A0A2M7BYJ9</accession>
<dbReference type="SUPFAM" id="SSF47090">
    <property type="entry name" value="PGBD-like"/>
    <property type="match status" value="1"/>
</dbReference>
<comment type="similarity">
    <text evidence="1">Belongs to the bacterial solute-binding protein 5 family.</text>
</comment>
<comment type="caution">
    <text evidence="5">The sequence shown here is derived from an EMBL/GenBank/DDBJ whole genome shotgun (WGS) entry which is preliminary data.</text>
</comment>
<dbReference type="GO" id="GO:0015833">
    <property type="term" value="P:peptide transport"/>
    <property type="evidence" value="ECO:0007669"/>
    <property type="project" value="TreeGrafter"/>
</dbReference>